<dbReference type="PROSITE" id="PS51462">
    <property type="entry name" value="NUDIX"/>
    <property type="match status" value="1"/>
</dbReference>
<name>A0A4Z1E103_9MICO</name>
<dbReference type="Proteomes" id="UP000297318">
    <property type="component" value="Unassembled WGS sequence"/>
</dbReference>
<comment type="similarity">
    <text evidence="2 5">Belongs to the Nudix hydrolase family.</text>
</comment>
<evidence type="ECO:0000256" key="3">
    <source>
        <dbReference type="ARBA" id="ARBA00022801"/>
    </source>
</evidence>
<evidence type="ECO:0000313" key="8">
    <source>
        <dbReference type="EMBL" id="TGO04758.1"/>
    </source>
</evidence>
<dbReference type="EMBL" id="RHPJ01000003">
    <property type="protein sequence ID" value="TGO04758.1"/>
    <property type="molecule type" value="Genomic_DNA"/>
</dbReference>
<dbReference type="PANTHER" id="PTHR43046">
    <property type="entry name" value="GDP-MANNOSE MANNOSYL HYDROLASE"/>
    <property type="match status" value="1"/>
</dbReference>
<dbReference type="AlphaFoldDB" id="A0A4Z1E103"/>
<protein>
    <submittedName>
        <fullName evidence="8">Dihydroneopterin triphosphate pyrophosphohydrolase, putative, Actinobacterial type, NudB-like</fullName>
    </submittedName>
</protein>
<evidence type="ECO:0000256" key="1">
    <source>
        <dbReference type="ARBA" id="ARBA00001946"/>
    </source>
</evidence>
<evidence type="ECO:0000256" key="4">
    <source>
        <dbReference type="ARBA" id="ARBA00022842"/>
    </source>
</evidence>
<reference evidence="8 9" key="1">
    <citation type="submission" date="2018-11" db="EMBL/GenBank/DDBJ databases">
        <title>Complete genome sequencing of the Actinobacteria Serinibacter sp. K3-2.</title>
        <authorList>
            <person name="Rakitin A.L."/>
            <person name="Beletsky A.V."/>
            <person name="Mardanov A.V."/>
            <person name="Ravin N.V."/>
            <person name="Gromova A.S."/>
            <person name="Filippova S.N."/>
            <person name="Gal'Chenko V.F."/>
        </authorList>
    </citation>
    <scope>NUCLEOTIDE SEQUENCE [LARGE SCALE GENOMIC DNA]</scope>
    <source>
        <strain evidence="8 9">K3-2</strain>
    </source>
</reference>
<dbReference type="PRINTS" id="PR00502">
    <property type="entry name" value="NUDIXFAMILY"/>
</dbReference>
<dbReference type="RefSeq" id="WP_135850305.1">
    <property type="nucleotide sequence ID" value="NZ_RHPJ01000003.1"/>
</dbReference>
<accession>A0A4Z1E103</accession>
<feature type="domain" description="Nudix hydrolase" evidence="7">
    <location>
        <begin position="29"/>
        <end position="176"/>
    </location>
</feature>
<proteinExistence type="inferred from homology"/>
<keyword evidence="4" id="KW-0460">Magnesium</keyword>
<dbReference type="GO" id="GO:0016787">
    <property type="term" value="F:hydrolase activity"/>
    <property type="evidence" value="ECO:0007669"/>
    <property type="project" value="UniProtKB-KW"/>
</dbReference>
<gene>
    <name evidence="8" type="ORF">SERN_2351</name>
</gene>
<dbReference type="InterPro" id="IPR020476">
    <property type="entry name" value="Nudix_hydrolase"/>
</dbReference>
<keyword evidence="9" id="KW-1185">Reference proteome</keyword>
<evidence type="ECO:0000256" key="5">
    <source>
        <dbReference type="RuleBase" id="RU003476"/>
    </source>
</evidence>
<sequence>MPQEAQEPQERQESFQPGEGWLVGQDGVPYRYAARVLLLDADDRLLLVRAHDADQVERTWWFTVGGGIDAGETPRAAAVREVAEETGLVIDADALVGPVASRWAVFDFFARSVRQHEVFFVHRLAEVGTAAQDLSTAGWTAVERSFVDELGWWSPEELRAIDGEVFPARLPELLAHVLEHLPRSDGPAAGARTGWAPEVWDLTESGPARR</sequence>
<dbReference type="Pfam" id="PF00293">
    <property type="entry name" value="NUDIX"/>
    <property type="match status" value="1"/>
</dbReference>
<evidence type="ECO:0000313" key="9">
    <source>
        <dbReference type="Proteomes" id="UP000297318"/>
    </source>
</evidence>
<keyword evidence="3 5" id="KW-0378">Hydrolase</keyword>
<dbReference type="PANTHER" id="PTHR43046:SF12">
    <property type="entry name" value="GDP-MANNOSE MANNOSYL HYDROLASE"/>
    <property type="match status" value="1"/>
</dbReference>
<dbReference type="SUPFAM" id="SSF55811">
    <property type="entry name" value="Nudix"/>
    <property type="match status" value="1"/>
</dbReference>
<dbReference type="InterPro" id="IPR020084">
    <property type="entry name" value="NUDIX_hydrolase_CS"/>
</dbReference>
<comment type="cofactor">
    <cofactor evidence="1">
        <name>Mg(2+)</name>
        <dbReference type="ChEBI" id="CHEBI:18420"/>
    </cofactor>
</comment>
<dbReference type="CDD" id="cd04685">
    <property type="entry name" value="NUDIX_Hydrolase"/>
    <property type="match status" value="1"/>
</dbReference>
<comment type="caution">
    <text evidence="8">The sequence shown here is derived from an EMBL/GenBank/DDBJ whole genome shotgun (WGS) entry which is preliminary data.</text>
</comment>
<organism evidence="8 9">
    <name type="scientific">Serinibacter arcticus</name>
    <dbReference type="NCBI Taxonomy" id="1655435"/>
    <lineage>
        <taxon>Bacteria</taxon>
        <taxon>Bacillati</taxon>
        <taxon>Actinomycetota</taxon>
        <taxon>Actinomycetes</taxon>
        <taxon>Micrococcales</taxon>
        <taxon>Beutenbergiaceae</taxon>
        <taxon>Serinibacter</taxon>
    </lineage>
</organism>
<dbReference type="InterPro" id="IPR000086">
    <property type="entry name" value="NUDIX_hydrolase_dom"/>
</dbReference>
<evidence type="ECO:0000256" key="2">
    <source>
        <dbReference type="ARBA" id="ARBA00005582"/>
    </source>
</evidence>
<dbReference type="PROSITE" id="PS00893">
    <property type="entry name" value="NUDIX_BOX"/>
    <property type="match status" value="1"/>
</dbReference>
<dbReference type="OrthoDB" id="9804442at2"/>
<evidence type="ECO:0000259" key="7">
    <source>
        <dbReference type="PROSITE" id="PS51462"/>
    </source>
</evidence>
<dbReference type="InterPro" id="IPR015797">
    <property type="entry name" value="NUDIX_hydrolase-like_dom_sf"/>
</dbReference>
<dbReference type="Gene3D" id="3.90.79.10">
    <property type="entry name" value="Nucleoside Triphosphate Pyrophosphohydrolase"/>
    <property type="match status" value="1"/>
</dbReference>
<feature type="region of interest" description="Disordered" evidence="6">
    <location>
        <begin position="1"/>
        <end position="20"/>
    </location>
</feature>
<evidence type="ECO:0000256" key="6">
    <source>
        <dbReference type="SAM" id="MobiDB-lite"/>
    </source>
</evidence>